<dbReference type="InterPro" id="IPR018357">
    <property type="entry name" value="Hexapep_transf_CS"/>
</dbReference>
<keyword evidence="7 8" id="KW-0012">Acyltransferase</keyword>
<evidence type="ECO:0000256" key="3">
    <source>
        <dbReference type="ARBA" id="ARBA00022556"/>
    </source>
</evidence>
<protein>
    <recommendedName>
        <fullName evidence="8">Acyl-[acyl-carrier-protein]--UDP-N-acetylglucosamine O-acyltransferase</fullName>
        <shortName evidence="8">UDP-N-acetylglucosamine acyltransferase</shortName>
        <ecNumber evidence="8">2.3.1.129</ecNumber>
    </recommendedName>
</protein>
<evidence type="ECO:0000256" key="4">
    <source>
        <dbReference type="ARBA" id="ARBA00022679"/>
    </source>
</evidence>
<comment type="similarity">
    <text evidence="8">Belongs to the transferase hexapeptide repeat family. LpxA subfamily.</text>
</comment>
<keyword evidence="2 8" id="KW-0444">Lipid biosynthesis</keyword>
<dbReference type="RefSeq" id="WP_284280873.1">
    <property type="nucleotide sequence ID" value="NZ_BSOJ01000015.1"/>
</dbReference>
<dbReference type="PANTHER" id="PTHR43480:SF1">
    <property type="entry name" value="ACYL-[ACYL-CARRIER-PROTEIN]--UDP-N-ACETYLGLUCOSAMINE O-ACYLTRANSFERASE, MITOCHONDRIAL-RELATED"/>
    <property type="match status" value="1"/>
</dbReference>
<keyword evidence="6 8" id="KW-0443">Lipid metabolism</keyword>
<feature type="domain" description="UDP N-acetylglucosamine O-acyltransferase C-terminal" evidence="9">
    <location>
        <begin position="175"/>
        <end position="261"/>
    </location>
</feature>
<evidence type="ECO:0000313" key="11">
    <source>
        <dbReference type="Proteomes" id="UP001156664"/>
    </source>
</evidence>
<evidence type="ECO:0000256" key="2">
    <source>
        <dbReference type="ARBA" id="ARBA00022516"/>
    </source>
</evidence>
<dbReference type="InterPro" id="IPR037157">
    <property type="entry name" value="Acetyltransf_C_sf"/>
</dbReference>
<dbReference type="SUPFAM" id="SSF51161">
    <property type="entry name" value="Trimeric LpxA-like enzymes"/>
    <property type="match status" value="1"/>
</dbReference>
<evidence type="ECO:0000256" key="8">
    <source>
        <dbReference type="HAMAP-Rule" id="MF_00387"/>
    </source>
</evidence>
<dbReference type="InterPro" id="IPR010137">
    <property type="entry name" value="Lipid_A_LpxA"/>
</dbReference>
<evidence type="ECO:0000256" key="6">
    <source>
        <dbReference type="ARBA" id="ARBA00023098"/>
    </source>
</evidence>
<dbReference type="InterPro" id="IPR001451">
    <property type="entry name" value="Hexapep"/>
</dbReference>
<dbReference type="InterPro" id="IPR029098">
    <property type="entry name" value="Acetyltransf_C"/>
</dbReference>
<dbReference type="Gene3D" id="2.160.10.10">
    <property type="entry name" value="Hexapeptide repeat proteins"/>
    <property type="match status" value="1"/>
</dbReference>
<dbReference type="Proteomes" id="UP001156664">
    <property type="component" value="Unassembled WGS sequence"/>
</dbReference>
<sequence>MSIHATAIIDPSAEIDSSVEIGPYCIVGPNVKIGAGTRLGPHVIVSGHTTIGEDNVFHGSATIGGDPQDKKYKGEPTELRIGSRNTIREYCTFNTGTVQDGGLTSMGDDNWIMAYVHVAHDCHIGNNTIIANSVQLAGHVHIGDWVILGGMTGVHQFIRVGDHAMTAFQTKLMQDVPPFVMAAGYPAGPASINSEGLRRRGFSSDSILFIKRAYKAIYRQGLSIEEAKAAILDLEGSAPADAKPHLEHMRQFLAEATRGIVR</sequence>
<evidence type="ECO:0000313" key="10">
    <source>
        <dbReference type="EMBL" id="GLR26321.1"/>
    </source>
</evidence>
<dbReference type="NCBIfam" id="NF003657">
    <property type="entry name" value="PRK05289.1"/>
    <property type="match status" value="1"/>
</dbReference>
<reference evidence="11" key="1">
    <citation type="journal article" date="2019" name="Int. J. Syst. Evol. Microbiol.">
        <title>The Global Catalogue of Microorganisms (GCM) 10K type strain sequencing project: providing services to taxonomists for standard genome sequencing and annotation.</title>
        <authorList>
            <consortium name="The Broad Institute Genomics Platform"/>
            <consortium name="The Broad Institute Genome Sequencing Center for Infectious Disease"/>
            <person name="Wu L."/>
            <person name="Ma J."/>
        </authorList>
    </citation>
    <scope>NUCLEOTIDE SEQUENCE [LARGE SCALE GENOMIC DNA]</scope>
    <source>
        <strain evidence="11">NBRC 105857</strain>
    </source>
</reference>
<comment type="subcellular location">
    <subcellularLocation>
        <location evidence="8">Cytoplasm</location>
    </subcellularLocation>
</comment>
<evidence type="ECO:0000256" key="1">
    <source>
        <dbReference type="ARBA" id="ARBA00022490"/>
    </source>
</evidence>
<comment type="subunit">
    <text evidence="8">Homotrimer.</text>
</comment>
<keyword evidence="11" id="KW-1185">Reference proteome</keyword>
<evidence type="ECO:0000256" key="5">
    <source>
        <dbReference type="ARBA" id="ARBA00022737"/>
    </source>
</evidence>
<organism evidence="10 11">
    <name type="scientific">Limnobacter litoralis</name>
    <dbReference type="NCBI Taxonomy" id="481366"/>
    <lineage>
        <taxon>Bacteria</taxon>
        <taxon>Pseudomonadati</taxon>
        <taxon>Pseudomonadota</taxon>
        <taxon>Betaproteobacteria</taxon>
        <taxon>Burkholderiales</taxon>
        <taxon>Burkholderiaceae</taxon>
        <taxon>Limnobacter</taxon>
    </lineage>
</organism>
<dbReference type="Pfam" id="PF00132">
    <property type="entry name" value="Hexapep"/>
    <property type="match status" value="1"/>
</dbReference>
<dbReference type="Pfam" id="PF13720">
    <property type="entry name" value="Acetyltransf_11"/>
    <property type="match status" value="1"/>
</dbReference>
<comment type="catalytic activity">
    <reaction evidence="8">
        <text>a (3R)-hydroxyacyl-[ACP] + UDP-N-acetyl-alpha-D-glucosamine = a UDP-3-O-[(3R)-3-hydroxyacyl]-N-acetyl-alpha-D-glucosamine + holo-[ACP]</text>
        <dbReference type="Rhea" id="RHEA:67812"/>
        <dbReference type="Rhea" id="RHEA-COMP:9685"/>
        <dbReference type="Rhea" id="RHEA-COMP:9945"/>
        <dbReference type="ChEBI" id="CHEBI:57705"/>
        <dbReference type="ChEBI" id="CHEBI:64479"/>
        <dbReference type="ChEBI" id="CHEBI:78827"/>
        <dbReference type="ChEBI" id="CHEBI:173225"/>
        <dbReference type="EC" id="2.3.1.129"/>
    </reaction>
</comment>
<dbReference type="PANTHER" id="PTHR43480">
    <property type="entry name" value="ACYL-[ACYL-CARRIER-PROTEIN]--UDP-N-ACETYLGLUCOSAMINE O-ACYLTRANSFERASE"/>
    <property type="match status" value="1"/>
</dbReference>
<comment type="pathway">
    <text evidence="8">Glycolipid biosynthesis; lipid IV(A) biosynthesis; lipid IV(A) from (3R)-3-hydroxytetradecanoyl-[acyl-carrier-protein] and UDP-N-acetyl-alpha-D-glucosamine: step 1/6.</text>
</comment>
<keyword evidence="3 8" id="KW-0441">Lipid A biosynthesis</keyword>
<dbReference type="PIRSF" id="PIRSF000456">
    <property type="entry name" value="UDP-GlcNAc_acltr"/>
    <property type="match status" value="1"/>
</dbReference>
<keyword evidence="4 8" id="KW-0808">Transferase</keyword>
<dbReference type="InterPro" id="IPR011004">
    <property type="entry name" value="Trimer_LpxA-like_sf"/>
</dbReference>
<dbReference type="EMBL" id="BSOJ01000015">
    <property type="protein sequence ID" value="GLR26321.1"/>
    <property type="molecule type" value="Genomic_DNA"/>
</dbReference>
<keyword evidence="5 8" id="KW-0677">Repeat</keyword>
<dbReference type="NCBIfam" id="TIGR01852">
    <property type="entry name" value="lipid_A_lpxA"/>
    <property type="match status" value="1"/>
</dbReference>
<dbReference type="EC" id="2.3.1.129" evidence="8"/>
<keyword evidence="1 8" id="KW-0963">Cytoplasm</keyword>
<dbReference type="HAMAP" id="MF_00387">
    <property type="entry name" value="LpxA"/>
    <property type="match status" value="1"/>
</dbReference>
<dbReference type="CDD" id="cd03351">
    <property type="entry name" value="LbH_UDP-GlcNAc_AT"/>
    <property type="match status" value="1"/>
</dbReference>
<evidence type="ECO:0000256" key="7">
    <source>
        <dbReference type="ARBA" id="ARBA00023315"/>
    </source>
</evidence>
<proteinExistence type="inferred from homology"/>
<comment type="function">
    <text evidence="8">Involved in the biosynthesis of lipid A, a phosphorylated glycolipid that anchors the lipopolysaccharide to the outer membrane of the cell.</text>
</comment>
<name>A0ABQ5YSR8_9BURK</name>
<gene>
    <name evidence="8 10" type="primary">lpxA</name>
    <name evidence="10" type="ORF">GCM10007875_14110</name>
</gene>
<dbReference type="PROSITE" id="PS00101">
    <property type="entry name" value="HEXAPEP_TRANSFERASES"/>
    <property type="match status" value="2"/>
</dbReference>
<evidence type="ECO:0000259" key="9">
    <source>
        <dbReference type="Pfam" id="PF13720"/>
    </source>
</evidence>
<comment type="caution">
    <text evidence="10">The sequence shown here is derived from an EMBL/GenBank/DDBJ whole genome shotgun (WGS) entry which is preliminary data.</text>
</comment>
<accession>A0ABQ5YSR8</accession>
<dbReference type="Gene3D" id="1.20.1180.10">
    <property type="entry name" value="Udp N-acetylglucosamine O-acyltransferase, C-terminal domain"/>
    <property type="match status" value="1"/>
</dbReference>